<organism evidence="1 2">
    <name type="scientific">Aeromicrobium phragmitis</name>
    <dbReference type="NCBI Taxonomy" id="2478914"/>
    <lineage>
        <taxon>Bacteria</taxon>
        <taxon>Bacillati</taxon>
        <taxon>Actinomycetota</taxon>
        <taxon>Actinomycetes</taxon>
        <taxon>Propionibacteriales</taxon>
        <taxon>Nocardioidaceae</taxon>
        <taxon>Aeromicrobium</taxon>
    </lineage>
</organism>
<dbReference type="AlphaFoldDB" id="A0A3L8PNL3"/>
<accession>A0A3L8PNL3</accession>
<protein>
    <submittedName>
        <fullName evidence="1">Uncharacterized protein</fullName>
    </submittedName>
</protein>
<proteinExistence type="predicted"/>
<evidence type="ECO:0000313" key="1">
    <source>
        <dbReference type="EMBL" id="RLV56985.1"/>
    </source>
</evidence>
<comment type="caution">
    <text evidence="1">The sequence shown here is derived from an EMBL/GenBank/DDBJ whole genome shotgun (WGS) entry which is preliminary data.</text>
</comment>
<name>A0A3L8PNL3_9ACTN</name>
<gene>
    <name evidence="1" type="ORF">D9V41_04280</name>
</gene>
<dbReference type="PROSITE" id="PS51318">
    <property type="entry name" value="TAT"/>
    <property type="match status" value="1"/>
</dbReference>
<keyword evidence="2" id="KW-1185">Reference proteome</keyword>
<dbReference type="EMBL" id="RDBF01000002">
    <property type="protein sequence ID" value="RLV56985.1"/>
    <property type="molecule type" value="Genomic_DNA"/>
</dbReference>
<dbReference type="InterPro" id="IPR006311">
    <property type="entry name" value="TAT_signal"/>
</dbReference>
<dbReference type="Proteomes" id="UP000282515">
    <property type="component" value="Unassembled WGS sequence"/>
</dbReference>
<sequence length="143" mass="14336">MVTSRRTLITGAVAVGGVIALGATDTLDDVVRAVGVEPRPRPRASDVSLMRAVLDDQQRLLSIALGTPGADDAVALLSAQVTQLGGRPTTSLATGDLAAELSAAAEHRAADASGAVAPDVAMVLASMSAGLGQLAERRRGGRG</sequence>
<reference evidence="1 2" key="1">
    <citation type="submission" date="2018-10" db="EMBL/GenBank/DDBJ databases">
        <title>Aeromicrobium sp. 9W16Y-2 whole genome shotgun sequence.</title>
        <authorList>
            <person name="Li F."/>
        </authorList>
    </citation>
    <scope>NUCLEOTIDE SEQUENCE [LARGE SCALE GENOMIC DNA]</scope>
    <source>
        <strain evidence="1 2">9W16Y-2</strain>
    </source>
</reference>
<evidence type="ECO:0000313" key="2">
    <source>
        <dbReference type="Proteomes" id="UP000282515"/>
    </source>
</evidence>